<comment type="caution">
    <text evidence="1">The sequence shown here is derived from an EMBL/GenBank/DDBJ whole genome shotgun (WGS) entry which is preliminary data.</text>
</comment>
<name>A0AAN7M0J6_TRANT</name>
<evidence type="ECO:0000313" key="1">
    <source>
        <dbReference type="EMBL" id="KAK4795837.1"/>
    </source>
</evidence>
<keyword evidence="2" id="KW-1185">Reference proteome</keyword>
<sequence>MGLGTGEGCQLDTAFQCRLGNGPGIIIAHYYLLSGKYGHFNDFLDSRVHGHSVKVKAVNPHISFGYIFLKNLASHWTEVFFFWDDGIHQHNIISLLIKLISSIISR</sequence>
<accession>A0AAN7M0J6</accession>
<dbReference type="Proteomes" id="UP001346149">
    <property type="component" value="Unassembled WGS sequence"/>
</dbReference>
<protein>
    <submittedName>
        <fullName evidence="1">Uncharacterized protein</fullName>
    </submittedName>
</protein>
<dbReference type="AlphaFoldDB" id="A0AAN7M0J6"/>
<gene>
    <name evidence="1" type="ORF">SAY86_028163</name>
</gene>
<reference evidence="1 2" key="1">
    <citation type="journal article" date="2023" name="Hortic Res">
        <title>Pangenome of water caltrop reveals structural variations and asymmetric subgenome divergence after allopolyploidization.</title>
        <authorList>
            <person name="Zhang X."/>
            <person name="Chen Y."/>
            <person name="Wang L."/>
            <person name="Yuan Y."/>
            <person name="Fang M."/>
            <person name="Shi L."/>
            <person name="Lu R."/>
            <person name="Comes H.P."/>
            <person name="Ma Y."/>
            <person name="Chen Y."/>
            <person name="Huang G."/>
            <person name="Zhou Y."/>
            <person name="Zheng Z."/>
            <person name="Qiu Y."/>
        </authorList>
    </citation>
    <scope>NUCLEOTIDE SEQUENCE [LARGE SCALE GENOMIC DNA]</scope>
    <source>
        <strain evidence="1">F231</strain>
    </source>
</reference>
<organism evidence="1 2">
    <name type="scientific">Trapa natans</name>
    <name type="common">Water chestnut</name>
    <dbReference type="NCBI Taxonomy" id="22666"/>
    <lineage>
        <taxon>Eukaryota</taxon>
        <taxon>Viridiplantae</taxon>
        <taxon>Streptophyta</taxon>
        <taxon>Embryophyta</taxon>
        <taxon>Tracheophyta</taxon>
        <taxon>Spermatophyta</taxon>
        <taxon>Magnoliopsida</taxon>
        <taxon>eudicotyledons</taxon>
        <taxon>Gunneridae</taxon>
        <taxon>Pentapetalae</taxon>
        <taxon>rosids</taxon>
        <taxon>malvids</taxon>
        <taxon>Myrtales</taxon>
        <taxon>Lythraceae</taxon>
        <taxon>Trapa</taxon>
    </lineage>
</organism>
<evidence type="ECO:0000313" key="2">
    <source>
        <dbReference type="Proteomes" id="UP001346149"/>
    </source>
</evidence>
<dbReference type="EMBL" id="JAXQNO010000006">
    <property type="protein sequence ID" value="KAK4795837.1"/>
    <property type="molecule type" value="Genomic_DNA"/>
</dbReference>
<proteinExistence type="predicted"/>